<sequence length="382" mass="40729">MDWLTASEALTLLGTQPQTLYANVSRGRIKARPDPSDSRRSLYRGDDVRRLAQRAKGRRKQEAVAAQAMHWGDPVLSTAISSIADGRLLYRGHDARLLAETATLEDVAVLLWQAPLRLGVRGGTGRAPGLPAAFGALAEQAWLPTATMQAPAMLAMEAGQVLGTLAEALTGSDNAAEPLHRRLALIWNRPDAADTIRRALVLLADHELNASTFAARVAVSTGASLWAGTLAALSALTGPSHGRASRLVAALVEDVGGDPEALRDWLGEGRAVPGMGHPLYRHGDPRCAALLSAFDPPPDYVAFRHAATDFTGEQPNVDFALAALVARFDLPDDAALTVFTLGRCVGWLAHMIEQIDSGELIRPRARYVGAGPSQPTSRHPRA</sequence>
<dbReference type="PANTHER" id="PTHR11739">
    <property type="entry name" value="CITRATE SYNTHASE"/>
    <property type="match status" value="1"/>
</dbReference>
<proteinExistence type="inferred from homology"/>
<name>A0A5B8M0H4_9HYPH</name>
<organism evidence="5 6">
    <name type="scientific">Devosia ginsengisoli</name>
    <dbReference type="NCBI Taxonomy" id="400770"/>
    <lineage>
        <taxon>Bacteria</taxon>
        <taxon>Pseudomonadati</taxon>
        <taxon>Pseudomonadota</taxon>
        <taxon>Alphaproteobacteria</taxon>
        <taxon>Hyphomicrobiales</taxon>
        <taxon>Devosiaceae</taxon>
        <taxon>Devosia</taxon>
    </lineage>
</organism>
<dbReference type="RefSeq" id="WP_146292967.1">
    <property type="nucleotide sequence ID" value="NZ_CP042304.1"/>
</dbReference>
<keyword evidence="6" id="KW-1185">Reference proteome</keyword>
<dbReference type="KEGG" id="dea:FPZ08_06070"/>
<evidence type="ECO:0000256" key="3">
    <source>
        <dbReference type="ARBA" id="ARBA00012972"/>
    </source>
</evidence>
<dbReference type="Gene3D" id="1.10.580.10">
    <property type="entry name" value="Citrate Synthase, domain 1"/>
    <property type="match status" value="2"/>
</dbReference>
<dbReference type="InterPro" id="IPR036969">
    <property type="entry name" value="Citrate_synthase_sf"/>
</dbReference>
<dbReference type="PANTHER" id="PTHR11739:SF4">
    <property type="entry name" value="CITRATE SYNTHASE, PEROXISOMAL"/>
    <property type="match status" value="1"/>
</dbReference>
<evidence type="ECO:0000313" key="6">
    <source>
        <dbReference type="Proteomes" id="UP000315364"/>
    </source>
</evidence>
<dbReference type="GO" id="GO:0036440">
    <property type="term" value="F:citrate synthase activity"/>
    <property type="evidence" value="ECO:0007669"/>
    <property type="project" value="UniProtKB-EC"/>
</dbReference>
<accession>A0A5B8M0H4</accession>
<dbReference type="GO" id="GO:0006099">
    <property type="term" value="P:tricarboxylic acid cycle"/>
    <property type="evidence" value="ECO:0007669"/>
    <property type="project" value="UniProtKB-UniPathway"/>
</dbReference>
<reference evidence="5 6" key="1">
    <citation type="submission" date="2019-07" db="EMBL/GenBank/DDBJ databases">
        <title>Full genome sequence of Devosia sp. Gsoil 520.</title>
        <authorList>
            <person name="Im W.-T."/>
        </authorList>
    </citation>
    <scope>NUCLEOTIDE SEQUENCE [LARGE SCALE GENOMIC DNA]</scope>
    <source>
        <strain evidence="5 6">Gsoil 520</strain>
    </source>
</reference>
<keyword evidence="4" id="KW-0808">Transferase</keyword>
<evidence type="ECO:0000256" key="2">
    <source>
        <dbReference type="ARBA" id="ARBA00010566"/>
    </source>
</evidence>
<protein>
    <recommendedName>
        <fullName evidence="3">citrate synthase (unknown stereospecificity)</fullName>
        <ecNumber evidence="3">2.3.3.16</ecNumber>
    </recommendedName>
</protein>
<dbReference type="EMBL" id="CP042304">
    <property type="protein sequence ID" value="QDZ13202.1"/>
    <property type="molecule type" value="Genomic_DNA"/>
</dbReference>
<dbReference type="PRINTS" id="PR00143">
    <property type="entry name" value="CITRTSNTHASE"/>
</dbReference>
<gene>
    <name evidence="5" type="ORF">FPZ08_06070</name>
</gene>
<comment type="pathway">
    <text evidence="1">Carbohydrate metabolism; tricarboxylic acid cycle; isocitrate from oxaloacetate: step 1/2.</text>
</comment>
<dbReference type="Proteomes" id="UP000315364">
    <property type="component" value="Chromosome"/>
</dbReference>
<dbReference type="InterPro" id="IPR002020">
    <property type="entry name" value="Citrate_synthase"/>
</dbReference>
<dbReference type="Gene3D" id="1.10.230.10">
    <property type="entry name" value="Cytochrome P450-Terp, domain 2"/>
    <property type="match status" value="1"/>
</dbReference>
<evidence type="ECO:0000313" key="5">
    <source>
        <dbReference type="EMBL" id="QDZ13202.1"/>
    </source>
</evidence>
<dbReference type="InterPro" id="IPR016143">
    <property type="entry name" value="Citrate_synth-like_sm_a-sub"/>
</dbReference>
<dbReference type="GO" id="GO:0005829">
    <property type="term" value="C:cytosol"/>
    <property type="evidence" value="ECO:0007669"/>
    <property type="project" value="TreeGrafter"/>
</dbReference>
<dbReference type="GO" id="GO:0005975">
    <property type="term" value="P:carbohydrate metabolic process"/>
    <property type="evidence" value="ECO:0007669"/>
    <property type="project" value="TreeGrafter"/>
</dbReference>
<dbReference type="UniPathway" id="UPA00223">
    <property type="reaction ID" value="UER00717"/>
</dbReference>
<evidence type="ECO:0000256" key="1">
    <source>
        <dbReference type="ARBA" id="ARBA00004751"/>
    </source>
</evidence>
<evidence type="ECO:0000256" key="4">
    <source>
        <dbReference type="ARBA" id="ARBA00022679"/>
    </source>
</evidence>
<dbReference type="SUPFAM" id="SSF48256">
    <property type="entry name" value="Citrate synthase"/>
    <property type="match status" value="1"/>
</dbReference>
<dbReference type="InterPro" id="IPR016142">
    <property type="entry name" value="Citrate_synth-like_lrg_a-sub"/>
</dbReference>
<comment type="similarity">
    <text evidence="2">Belongs to the citrate synthase family.</text>
</comment>
<dbReference type="Pfam" id="PF00285">
    <property type="entry name" value="Citrate_synt"/>
    <property type="match status" value="1"/>
</dbReference>
<dbReference type="CDD" id="cd06102">
    <property type="entry name" value="citrate_synt_like_2"/>
    <property type="match status" value="1"/>
</dbReference>
<dbReference type="AlphaFoldDB" id="A0A5B8M0H4"/>
<dbReference type="OrthoDB" id="9800864at2"/>
<dbReference type="EC" id="2.3.3.16" evidence="3"/>